<proteinExistence type="inferred from homology"/>
<evidence type="ECO:0000256" key="4">
    <source>
        <dbReference type="RuleBase" id="RU363097"/>
    </source>
</evidence>
<reference evidence="8" key="1">
    <citation type="journal article" date="2017" name="Nat. Commun.">
        <title>The asparagus genome sheds light on the origin and evolution of a young Y chromosome.</title>
        <authorList>
            <person name="Harkess A."/>
            <person name="Zhou J."/>
            <person name="Xu C."/>
            <person name="Bowers J.E."/>
            <person name="Van der Hulst R."/>
            <person name="Ayyampalayam S."/>
            <person name="Mercati F."/>
            <person name="Riccardi P."/>
            <person name="McKain M.R."/>
            <person name="Kakrana A."/>
            <person name="Tang H."/>
            <person name="Ray J."/>
            <person name="Groenendijk J."/>
            <person name="Arikit S."/>
            <person name="Mathioni S.M."/>
            <person name="Nakano M."/>
            <person name="Shan H."/>
            <person name="Telgmann-Rauber A."/>
            <person name="Kanno A."/>
            <person name="Yue Z."/>
            <person name="Chen H."/>
            <person name="Li W."/>
            <person name="Chen Y."/>
            <person name="Xu X."/>
            <person name="Zhang Y."/>
            <person name="Luo S."/>
            <person name="Chen H."/>
            <person name="Gao J."/>
            <person name="Mao Z."/>
            <person name="Pires J.C."/>
            <person name="Luo M."/>
            <person name="Kudrna D."/>
            <person name="Wing R.A."/>
            <person name="Meyers B.C."/>
            <person name="Yi K."/>
            <person name="Kong H."/>
            <person name="Lavrijsen P."/>
            <person name="Sunseri F."/>
            <person name="Falavigna A."/>
            <person name="Ye Y."/>
            <person name="Leebens-Mack J.H."/>
            <person name="Chen G."/>
        </authorList>
    </citation>
    <scope>NUCLEOTIDE SEQUENCE [LARGE SCALE GENOMIC DNA]</scope>
    <source>
        <strain evidence="8">cv. DH0086</strain>
    </source>
</reference>
<protein>
    <recommendedName>
        <fullName evidence="4">Fatty acyl-CoA reductase</fullName>
        <ecNumber evidence="4">1.2.1.84</ecNumber>
    </recommendedName>
</protein>
<dbReference type="InterPro" id="IPR026055">
    <property type="entry name" value="FAR"/>
</dbReference>
<dbReference type="CDD" id="cd05236">
    <property type="entry name" value="FAR-N_SDR_e"/>
    <property type="match status" value="1"/>
</dbReference>
<dbReference type="Pfam" id="PF07993">
    <property type="entry name" value="NAD_binding_4"/>
    <property type="match status" value="1"/>
</dbReference>
<dbReference type="Pfam" id="PF03015">
    <property type="entry name" value="Sterile"/>
    <property type="match status" value="1"/>
</dbReference>
<evidence type="ECO:0000259" key="6">
    <source>
        <dbReference type="Pfam" id="PF07993"/>
    </source>
</evidence>
<dbReference type="InterPro" id="IPR033640">
    <property type="entry name" value="FAR_C"/>
</dbReference>
<keyword evidence="8" id="KW-1185">Reference proteome</keyword>
<feature type="domain" description="Thioester reductase (TE)" evidence="6">
    <location>
        <begin position="93"/>
        <end position="401"/>
    </location>
</feature>
<evidence type="ECO:0000256" key="1">
    <source>
        <dbReference type="ARBA" id="ARBA00005928"/>
    </source>
</evidence>
<evidence type="ECO:0000313" key="7">
    <source>
        <dbReference type="EMBL" id="ONK72607.1"/>
    </source>
</evidence>
<dbReference type="GO" id="GO:0102965">
    <property type="term" value="F:alcohol-forming long-chain fatty acyl-CoA reductase activity"/>
    <property type="evidence" value="ECO:0007669"/>
    <property type="project" value="UniProtKB-EC"/>
</dbReference>
<dbReference type="CDD" id="cd09071">
    <property type="entry name" value="FAR_C"/>
    <property type="match status" value="1"/>
</dbReference>
<keyword evidence="3 4" id="KW-0443">Lipid metabolism</keyword>
<evidence type="ECO:0000256" key="2">
    <source>
        <dbReference type="ARBA" id="ARBA00022516"/>
    </source>
</evidence>
<dbReference type="InterPro" id="IPR036291">
    <property type="entry name" value="NAD(P)-bd_dom_sf"/>
</dbReference>
<keyword evidence="4" id="KW-0560">Oxidoreductase</keyword>
<dbReference type="GO" id="GO:0080019">
    <property type="term" value="F:alcohol-forming very long-chain fatty acyl-CoA reductase activity"/>
    <property type="evidence" value="ECO:0007669"/>
    <property type="project" value="InterPro"/>
</dbReference>
<dbReference type="EC" id="1.2.1.84" evidence="4"/>
<keyword evidence="2 4" id="KW-0444">Lipid biosynthesis</keyword>
<feature type="domain" description="Fatty acyl-CoA reductase C-terminal" evidence="5">
    <location>
        <begin position="496"/>
        <end position="572"/>
    </location>
</feature>
<accession>A0A5P1F5B3</accession>
<dbReference type="EMBL" id="CM007384">
    <property type="protein sequence ID" value="ONK72607.1"/>
    <property type="molecule type" value="Genomic_DNA"/>
</dbReference>
<evidence type="ECO:0000259" key="5">
    <source>
        <dbReference type="Pfam" id="PF03015"/>
    </source>
</evidence>
<dbReference type="PANTHER" id="PTHR11011">
    <property type="entry name" value="MALE STERILITY PROTEIN 2-RELATED"/>
    <property type="match status" value="1"/>
</dbReference>
<keyword evidence="4" id="KW-0521">NADP</keyword>
<dbReference type="InterPro" id="IPR013120">
    <property type="entry name" value="FAR_NAD-bd"/>
</dbReference>
<dbReference type="GO" id="GO:0035336">
    <property type="term" value="P:long-chain fatty-acyl-CoA metabolic process"/>
    <property type="evidence" value="ECO:0007669"/>
    <property type="project" value="TreeGrafter"/>
</dbReference>
<dbReference type="Gramene" id="ONK72607">
    <property type="protein sequence ID" value="ONK72607"/>
    <property type="gene ID" value="A4U43_C04F21170"/>
</dbReference>
<name>A0A5P1F5B3_ASPOF</name>
<sequence length="583" mass="64552">MASLSLTTKPNAFAFSGALRLLITKKKKDVVPVFCSCNNGNDVRNEYMLATKGSKSEVSHVVPSKGTNPTYPTKDLDEGIGIIRFLKGKHLFITGATGFFAKVLIEKILRMMPDIGKIYVLIKAKNKDAAMSRLKSEIINCEVFSSLREIHGKDYEDFMIRKLMPVVGNVMEARLGMQGGLADEISEEVDVIVNSAANTTFDERYDAALDINTMGPFRLMSFARRCKKLKLFVHVSTAYVNGQRQGRVLEEPLSIGDTIVPETIVSSDVSEKSIPFLDIGTEMKLAFSSAGRTTSGASSTQDMKDLGLTRANTHGWADAYTFTKAMGEMVINSMRGDIPIVIVRPSIIESTFKEPFPGWIEGSRMMDPLVLYYGKGKIAGFVGDPNGVLDVVPVDMVVNATLAALAKHGQRMENGMQIYHVGSSVAHPLLIKDLVSSFYEHFEATPCFDSNGKPIVVSPFKLFIDKADFSTNNLNDIVGSGKSGVDGVSEKHSQRTKSVLVKYVEQLKYLATLYEPYTFCAVRFDDTNTRKLMQEMSKEEMRSFDFDVRGIAWDDYIANVHIPGLRKYVMKERGVNVVSDAEK</sequence>
<evidence type="ECO:0000256" key="3">
    <source>
        <dbReference type="ARBA" id="ARBA00023098"/>
    </source>
</evidence>
<dbReference type="Gene3D" id="3.40.50.720">
    <property type="entry name" value="NAD(P)-binding Rossmann-like Domain"/>
    <property type="match status" value="1"/>
</dbReference>
<dbReference type="OMA" id="NCILKHF"/>
<dbReference type="GO" id="GO:0010345">
    <property type="term" value="P:suberin biosynthetic process"/>
    <property type="evidence" value="ECO:0007669"/>
    <property type="project" value="TreeGrafter"/>
</dbReference>
<comment type="function">
    <text evidence="4">Catalyzes the reduction of fatty acyl-CoA to fatty alcohols.</text>
</comment>
<comment type="catalytic activity">
    <reaction evidence="4">
        <text>a long-chain fatty acyl-CoA + 2 NADPH + 2 H(+) = a long-chain primary fatty alcohol + 2 NADP(+) + CoA</text>
        <dbReference type="Rhea" id="RHEA:52716"/>
        <dbReference type="ChEBI" id="CHEBI:15378"/>
        <dbReference type="ChEBI" id="CHEBI:57287"/>
        <dbReference type="ChEBI" id="CHEBI:57783"/>
        <dbReference type="ChEBI" id="CHEBI:58349"/>
        <dbReference type="ChEBI" id="CHEBI:77396"/>
        <dbReference type="ChEBI" id="CHEBI:83139"/>
        <dbReference type="EC" id="1.2.1.84"/>
    </reaction>
</comment>
<dbReference type="SUPFAM" id="SSF51735">
    <property type="entry name" value="NAD(P)-binding Rossmann-fold domains"/>
    <property type="match status" value="1"/>
</dbReference>
<gene>
    <name evidence="7" type="ORF">A4U43_C04F21170</name>
</gene>
<dbReference type="Proteomes" id="UP000243459">
    <property type="component" value="Chromosome 4"/>
</dbReference>
<evidence type="ECO:0000313" key="8">
    <source>
        <dbReference type="Proteomes" id="UP000243459"/>
    </source>
</evidence>
<dbReference type="PANTHER" id="PTHR11011:SF45">
    <property type="entry name" value="FATTY ACYL-COA REDUCTASE CG8306-RELATED"/>
    <property type="match status" value="1"/>
</dbReference>
<comment type="similarity">
    <text evidence="1 4">Belongs to the fatty acyl-CoA reductase family.</text>
</comment>
<organism evidence="7 8">
    <name type="scientific">Asparagus officinalis</name>
    <name type="common">Garden asparagus</name>
    <dbReference type="NCBI Taxonomy" id="4686"/>
    <lineage>
        <taxon>Eukaryota</taxon>
        <taxon>Viridiplantae</taxon>
        <taxon>Streptophyta</taxon>
        <taxon>Embryophyta</taxon>
        <taxon>Tracheophyta</taxon>
        <taxon>Spermatophyta</taxon>
        <taxon>Magnoliopsida</taxon>
        <taxon>Liliopsida</taxon>
        <taxon>Asparagales</taxon>
        <taxon>Asparagaceae</taxon>
        <taxon>Asparagoideae</taxon>
        <taxon>Asparagus</taxon>
    </lineage>
</organism>
<dbReference type="AlphaFoldDB" id="A0A5P1F5B3"/>
<dbReference type="OrthoDB" id="429813at2759"/>